<keyword evidence="3" id="KW-1185">Reference proteome</keyword>
<organism evidence="2 3">
    <name type="scientific">Perkinsus chesapeaki</name>
    <name type="common">Clam parasite</name>
    <name type="synonym">Perkinsus andrewsi</name>
    <dbReference type="NCBI Taxonomy" id="330153"/>
    <lineage>
        <taxon>Eukaryota</taxon>
        <taxon>Sar</taxon>
        <taxon>Alveolata</taxon>
        <taxon>Perkinsozoa</taxon>
        <taxon>Perkinsea</taxon>
        <taxon>Perkinsida</taxon>
        <taxon>Perkinsidae</taxon>
        <taxon>Perkinsus</taxon>
    </lineage>
</organism>
<accession>A0A7J6LEW6</accession>
<evidence type="ECO:0000313" key="2">
    <source>
        <dbReference type="EMBL" id="KAF4657733.1"/>
    </source>
</evidence>
<gene>
    <name evidence="2" type="ORF">FOL47_008318</name>
</gene>
<dbReference type="AlphaFoldDB" id="A0A7J6LEW6"/>
<feature type="region of interest" description="Disordered" evidence="1">
    <location>
        <begin position="33"/>
        <end position="60"/>
    </location>
</feature>
<sequence length="243" mass="26747">MSTNSRDTVPVTHASRSLMRPFLHSQANMRTSLGATVPTPRSSHTLLRPPQQSQTSARTSSDDVLSFVWNAFLGIPGRWPSSSTGEIPSTMLAARGTLGTALVTDLVLVPPPEDHEARHAIDTRSGSSVLPVGTVRAKCDLYVNLPDMDTVRDKRQSVLGTVSHSAYPAGDGKGWFVLFWTTTQTAFRVQGLHFYGEHFVGCLHRKEEKTYGQIVQDSMLDFNRSGQFQSLLARQEVEAMAMM</sequence>
<proteinExistence type="predicted"/>
<evidence type="ECO:0000256" key="1">
    <source>
        <dbReference type="SAM" id="MobiDB-lite"/>
    </source>
</evidence>
<feature type="non-terminal residue" evidence="2">
    <location>
        <position position="243"/>
    </location>
</feature>
<evidence type="ECO:0000313" key="3">
    <source>
        <dbReference type="Proteomes" id="UP000591131"/>
    </source>
</evidence>
<dbReference type="Proteomes" id="UP000591131">
    <property type="component" value="Unassembled WGS sequence"/>
</dbReference>
<protein>
    <submittedName>
        <fullName evidence="2">Uncharacterized protein</fullName>
    </submittedName>
</protein>
<reference evidence="2 3" key="1">
    <citation type="submission" date="2020-04" db="EMBL/GenBank/DDBJ databases">
        <title>Perkinsus chesapeaki whole genome sequence.</title>
        <authorList>
            <person name="Bogema D.R."/>
        </authorList>
    </citation>
    <scope>NUCLEOTIDE SEQUENCE [LARGE SCALE GENOMIC DNA]</scope>
    <source>
        <strain evidence="2">ATCC PRA-425</strain>
    </source>
</reference>
<name>A0A7J6LEW6_PERCH</name>
<dbReference type="EMBL" id="JAAPAO010000526">
    <property type="protein sequence ID" value="KAF4657733.1"/>
    <property type="molecule type" value="Genomic_DNA"/>
</dbReference>
<comment type="caution">
    <text evidence="2">The sequence shown here is derived from an EMBL/GenBank/DDBJ whole genome shotgun (WGS) entry which is preliminary data.</text>
</comment>